<sequence length="264" mass="27810">MKLSRMGTLMLVAGGALTVTAACSAQDPQPTQPDAPRAAQQAAAQQGPAVQRVVLSEGSDRTASRSAGNWATYADHVLVVTVVGETRHPVLKKEAERGEGLIARTVSLRVDNVLWSAPDAPQPAPTEVKLAAAGWLFNNHSGPVETKIAIRDSARLEVGHTYIKALEWIDDPCSGDPEKGSWEGLGSGDTIPYDTGVPGAGEFEGQVRTADQSKARTRLDTDEARTLRGQVISGTPVSALVSGLRVARPAAEGYLPQECDPADN</sequence>
<gene>
    <name evidence="3" type="ORF">SAMN05421541_103193</name>
</gene>
<evidence type="ECO:0000256" key="1">
    <source>
        <dbReference type="SAM" id="MobiDB-lite"/>
    </source>
</evidence>
<feature type="chain" id="PRO_5011618087" description="Lipoprotein" evidence="2">
    <location>
        <begin position="22"/>
        <end position="264"/>
    </location>
</feature>
<dbReference type="Proteomes" id="UP000199645">
    <property type="component" value="Unassembled WGS sequence"/>
</dbReference>
<reference evidence="3 4" key="1">
    <citation type="submission" date="2016-10" db="EMBL/GenBank/DDBJ databases">
        <authorList>
            <person name="de Groot N.N."/>
        </authorList>
    </citation>
    <scope>NUCLEOTIDE SEQUENCE [LARGE SCALE GENOMIC DNA]</scope>
    <source>
        <strain evidence="3 4">DSM 43019</strain>
    </source>
</reference>
<proteinExistence type="predicted"/>
<evidence type="ECO:0000313" key="3">
    <source>
        <dbReference type="EMBL" id="SFE71616.1"/>
    </source>
</evidence>
<feature type="signal peptide" evidence="2">
    <location>
        <begin position="1"/>
        <end position="21"/>
    </location>
</feature>
<evidence type="ECO:0008006" key="5">
    <source>
        <dbReference type="Google" id="ProtNLM"/>
    </source>
</evidence>
<dbReference type="RefSeq" id="WP_143133660.1">
    <property type="nucleotide sequence ID" value="NZ_BOMT01000006.1"/>
</dbReference>
<keyword evidence="2" id="KW-0732">Signal</keyword>
<dbReference type="OrthoDB" id="3775567at2"/>
<organism evidence="3 4">
    <name type="scientific">Actinoplanes philippinensis</name>
    <dbReference type="NCBI Taxonomy" id="35752"/>
    <lineage>
        <taxon>Bacteria</taxon>
        <taxon>Bacillati</taxon>
        <taxon>Actinomycetota</taxon>
        <taxon>Actinomycetes</taxon>
        <taxon>Micromonosporales</taxon>
        <taxon>Micromonosporaceae</taxon>
        <taxon>Actinoplanes</taxon>
    </lineage>
</organism>
<dbReference type="PROSITE" id="PS51257">
    <property type="entry name" value="PROKAR_LIPOPROTEIN"/>
    <property type="match status" value="1"/>
</dbReference>
<evidence type="ECO:0000313" key="4">
    <source>
        <dbReference type="Proteomes" id="UP000199645"/>
    </source>
</evidence>
<accession>A0A1I2CTF2</accession>
<feature type="region of interest" description="Disordered" evidence="1">
    <location>
        <begin position="25"/>
        <end position="51"/>
    </location>
</feature>
<keyword evidence="4" id="KW-1185">Reference proteome</keyword>
<dbReference type="EMBL" id="FONV01000003">
    <property type="protein sequence ID" value="SFE71616.1"/>
    <property type="molecule type" value="Genomic_DNA"/>
</dbReference>
<evidence type="ECO:0000256" key="2">
    <source>
        <dbReference type="SAM" id="SignalP"/>
    </source>
</evidence>
<name>A0A1I2CTF2_9ACTN</name>
<dbReference type="STRING" id="35752.SAMN05421541_103193"/>
<protein>
    <recommendedName>
        <fullName evidence="5">Lipoprotein</fullName>
    </recommendedName>
</protein>
<dbReference type="AlphaFoldDB" id="A0A1I2CTF2"/>